<evidence type="ECO:0000313" key="6">
    <source>
        <dbReference type="EMBL" id="GAA5016293.1"/>
    </source>
</evidence>
<feature type="short sequence motif" description="DGA/G" evidence="4">
    <location>
        <begin position="193"/>
        <end position="195"/>
    </location>
</feature>
<name>A0ABP9J1C0_9ACTN</name>
<dbReference type="PANTHER" id="PTHR14226">
    <property type="entry name" value="NEUROPATHY TARGET ESTERASE/SWISS CHEESE D.MELANOGASTER"/>
    <property type="match status" value="1"/>
</dbReference>
<dbReference type="Pfam" id="PF01734">
    <property type="entry name" value="Patatin"/>
    <property type="match status" value="1"/>
</dbReference>
<feature type="domain" description="PNPLA" evidence="5">
    <location>
        <begin position="36"/>
        <end position="206"/>
    </location>
</feature>
<gene>
    <name evidence="6" type="ORF">GCM10023335_41850</name>
</gene>
<dbReference type="EMBL" id="BAABKB010000016">
    <property type="protein sequence ID" value="GAA5016293.1"/>
    <property type="molecule type" value="Genomic_DNA"/>
</dbReference>
<evidence type="ECO:0000256" key="3">
    <source>
        <dbReference type="ARBA" id="ARBA00023098"/>
    </source>
</evidence>
<reference evidence="7" key="1">
    <citation type="journal article" date="2019" name="Int. J. Syst. Evol. Microbiol.">
        <title>The Global Catalogue of Microorganisms (GCM) 10K type strain sequencing project: providing services to taxonomists for standard genome sequencing and annotation.</title>
        <authorList>
            <consortium name="The Broad Institute Genomics Platform"/>
            <consortium name="The Broad Institute Genome Sequencing Center for Infectious Disease"/>
            <person name="Wu L."/>
            <person name="Ma J."/>
        </authorList>
    </citation>
    <scope>NUCLEOTIDE SEQUENCE [LARGE SCALE GENOMIC DNA]</scope>
    <source>
        <strain evidence="7">JCM 18409</strain>
    </source>
</reference>
<dbReference type="PANTHER" id="PTHR14226:SF29">
    <property type="entry name" value="NEUROPATHY TARGET ESTERASE SWS"/>
    <property type="match status" value="1"/>
</dbReference>
<evidence type="ECO:0000259" key="5">
    <source>
        <dbReference type="PROSITE" id="PS51635"/>
    </source>
</evidence>
<dbReference type="InterPro" id="IPR002641">
    <property type="entry name" value="PNPLA_dom"/>
</dbReference>
<feature type="short sequence motif" description="GXSXG" evidence="4">
    <location>
        <begin position="67"/>
        <end position="71"/>
    </location>
</feature>
<dbReference type="Gene3D" id="3.40.1090.10">
    <property type="entry name" value="Cytosolic phospholipase A2 catalytic domain"/>
    <property type="match status" value="2"/>
</dbReference>
<dbReference type="RefSeq" id="WP_345651145.1">
    <property type="nucleotide sequence ID" value="NZ_BAABKB010000016.1"/>
</dbReference>
<keyword evidence="2 4" id="KW-0442">Lipid degradation</keyword>
<organism evidence="6 7">
    <name type="scientific">Streptomyces siamensis</name>
    <dbReference type="NCBI Taxonomy" id="1274986"/>
    <lineage>
        <taxon>Bacteria</taxon>
        <taxon>Bacillati</taxon>
        <taxon>Actinomycetota</taxon>
        <taxon>Actinomycetes</taxon>
        <taxon>Kitasatosporales</taxon>
        <taxon>Streptomycetaceae</taxon>
        <taxon>Streptomyces</taxon>
    </lineage>
</organism>
<keyword evidence="1 4" id="KW-0378">Hydrolase</keyword>
<feature type="active site" description="Proton acceptor" evidence="4">
    <location>
        <position position="193"/>
    </location>
</feature>
<feature type="active site" description="Nucleophile" evidence="4">
    <location>
        <position position="69"/>
    </location>
</feature>
<evidence type="ECO:0000313" key="7">
    <source>
        <dbReference type="Proteomes" id="UP001501759"/>
    </source>
</evidence>
<evidence type="ECO:0000256" key="1">
    <source>
        <dbReference type="ARBA" id="ARBA00022801"/>
    </source>
</evidence>
<dbReference type="InterPro" id="IPR016035">
    <property type="entry name" value="Acyl_Trfase/lysoPLipase"/>
</dbReference>
<dbReference type="PROSITE" id="PS51635">
    <property type="entry name" value="PNPLA"/>
    <property type="match status" value="1"/>
</dbReference>
<dbReference type="InterPro" id="IPR050301">
    <property type="entry name" value="NTE"/>
</dbReference>
<evidence type="ECO:0000256" key="2">
    <source>
        <dbReference type="ARBA" id="ARBA00022963"/>
    </source>
</evidence>
<proteinExistence type="predicted"/>
<keyword evidence="3 4" id="KW-0443">Lipid metabolism</keyword>
<keyword evidence="7" id="KW-1185">Reference proteome</keyword>
<sequence>MGPVQTGGSAMTAYRVPRDAGAPAVTGPVPSGTVAFVLQGGGSLCAAQVGMLRALTRAGIRPDLVVGSSAGALNGVAFAADPSIEGIDRLEALWLGLRRRHVAPISLRTLVRAVAGRGEAAVSSTPLRQMLRAVIGVGRLEETVVPVHAVATDFETGAPVVLSRGDAVSALLASAAFPGLYAPVRLGERRLIDGGVSADVPVLQAESLGATTIYVLPAAVTRQAGHGPGALCVAFRALEQILVERERRDLAAVRGSVLRLPAATTRVASVIDFRDTPRLIEAGCRLTEGWLTRQPAAAA</sequence>
<dbReference type="SUPFAM" id="SSF52151">
    <property type="entry name" value="FabD/lysophospholipase-like"/>
    <property type="match status" value="1"/>
</dbReference>
<protein>
    <submittedName>
        <fullName evidence="6">Patatin-like phospholipase family protein</fullName>
    </submittedName>
</protein>
<accession>A0ABP9J1C0</accession>
<comment type="caution">
    <text evidence="6">The sequence shown here is derived from an EMBL/GenBank/DDBJ whole genome shotgun (WGS) entry which is preliminary data.</text>
</comment>
<dbReference type="Proteomes" id="UP001501759">
    <property type="component" value="Unassembled WGS sequence"/>
</dbReference>
<comment type="caution">
    <text evidence="4">Lacks conserved residue(s) required for the propagation of feature annotation.</text>
</comment>
<evidence type="ECO:0000256" key="4">
    <source>
        <dbReference type="PROSITE-ProRule" id="PRU01161"/>
    </source>
</evidence>